<dbReference type="Proteomes" id="UP000323506">
    <property type="component" value="Chromosome D12"/>
</dbReference>
<protein>
    <submittedName>
        <fullName evidence="1">Uncharacterized protein</fullName>
    </submittedName>
</protein>
<gene>
    <name evidence="1" type="ORF">ES288_D12G236400v1</name>
</gene>
<evidence type="ECO:0000313" key="2">
    <source>
        <dbReference type="Proteomes" id="UP000323506"/>
    </source>
</evidence>
<evidence type="ECO:0000313" key="1">
    <source>
        <dbReference type="EMBL" id="TYG42172.1"/>
    </source>
</evidence>
<dbReference type="EMBL" id="CM017712">
    <property type="protein sequence ID" value="TYG42172.1"/>
    <property type="molecule type" value="Genomic_DNA"/>
</dbReference>
<keyword evidence="2" id="KW-1185">Reference proteome</keyword>
<dbReference type="AlphaFoldDB" id="A0A5D2AFU5"/>
<proteinExistence type="predicted"/>
<sequence length="84" mass="9702">MRAVQRRKNDRECDYSYVHNSYIFFLAYTLQPNESTGMKVGCRFYCWVTKALLSLLLCLPCSSRNCGTVVLVFCCACMCCEFNI</sequence>
<organism evidence="1 2">
    <name type="scientific">Gossypium darwinii</name>
    <name type="common">Darwin's cotton</name>
    <name type="synonym">Gossypium barbadense var. darwinii</name>
    <dbReference type="NCBI Taxonomy" id="34276"/>
    <lineage>
        <taxon>Eukaryota</taxon>
        <taxon>Viridiplantae</taxon>
        <taxon>Streptophyta</taxon>
        <taxon>Embryophyta</taxon>
        <taxon>Tracheophyta</taxon>
        <taxon>Spermatophyta</taxon>
        <taxon>Magnoliopsida</taxon>
        <taxon>eudicotyledons</taxon>
        <taxon>Gunneridae</taxon>
        <taxon>Pentapetalae</taxon>
        <taxon>rosids</taxon>
        <taxon>malvids</taxon>
        <taxon>Malvales</taxon>
        <taxon>Malvaceae</taxon>
        <taxon>Malvoideae</taxon>
        <taxon>Gossypium</taxon>
    </lineage>
</organism>
<accession>A0A5D2AFU5</accession>
<reference evidence="1 2" key="1">
    <citation type="submission" date="2019-06" db="EMBL/GenBank/DDBJ databases">
        <title>WGS assembly of Gossypium darwinii.</title>
        <authorList>
            <person name="Chen Z.J."/>
            <person name="Sreedasyam A."/>
            <person name="Ando A."/>
            <person name="Song Q."/>
            <person name="De L."/>
            <person name="Hulse-Kemp A."/>
            <person name="Ding M."/>
            <person name="Ye W."/>
            <person name="Kirkbride R."/>
            <person name="Jenkins J."/>
            <person name="Plott C."/>
            <person name="Lovell J."/>
            <person name="Lin Y.-M."/>
            <person name="Vaughn R."/>
            <person name="Liu B."/>
            <person name="Li W."/>
            <person name="Simpson S."/>
            <person name="Scheffler B."/>
            <person name="Saski C."/>
            <person name="Grover C."/>
            <person name="Hu G."/>
            <person name="Conover J."/>
            <person name="Carlson J."/>
            <person name="Shu S."/>
            <person name="Boston L."/>
            <person name="Williams M."/>
            <person name="Peterson D."/>
            <person name="Mcgee K."/>
            <person name="Jones D."/>
            <person name="Wendel J."/>
            <person name="Stelly D."/>
            <person name="Grimwood J."/>
            <person name="Schmutz J."/>
        </authorList>
    </citation>
    <scope>NUCLEOTIDE SEQUENCE [LARGE SCALE GENOMIC DNA]</scope>
    <source>
        <strain evidence="1">1808015.09</strain>
    </source>
</reference>
<name>A0A5D2AFU5_GOSDA</name>